<feature type="transmembrane region" description="Helical" evidence="19">
    <location>
        <begin position="441"/>
        <end position="465"/>
    </location>
</feature>
<dbReference type="AlphaFoldDB" id="A0A819CQL1"/>
<dbReference type="PANTHER" id="PTHR46106:SF4">
    <property type="entry name" value="IA-2 PROTEIN TYROSINE PHOSPHATASE, ISOFORM C"/>
    <property type="match status" value="1"/>
</dbReference>
<dbReference type="PANTHER" id="PTHR46106">
    <property type="entry name" value="IA-2 PROTEIN TYROSINE PHOSPHATASE, ISOFORM C"/>
    <property type="match status" value="1"/>
</dbReference>
<dbReference type="Gene3D" id="3.30.70.2470">
    <property type="entry name" value="Protein-tyrosine phosphatase receptor IA-2 ectodomain"/>
    <property type="match status" value="1"/>
</dbReference>
<dbReference type="PROSITE" id="PS50055">
    <property type="entry name" value="TYR_PHOSPHATASE_PTP"/>
    <property type="match status" value="1"/>
</dbReference>
<evidence type="ECO:0000256" key="11">
    <source>
        <dbReference type="ARBA" id="ARBA00023163"/>
    </source>
</evidence>
<evidence type="ECO:0000256" key="19">
    <source>
        <dbReference type="SAM" id="Phobius"/>
    </source>
</evidence>
<evidence type="ECO:0000256" key="16">
    <source>
        <dbReference type="ARBA" id="ARBA00034103"/>
    </source>
</evidence>
<organism evidence="23 24">
    <name type="scientific">Rotaria magnacalcarata</name>
    <dbReference type="NCBI Taxonomy" id="392030"/>
    <lineage>
        <taxon>Eukaryota</taxon>
        <taxon>Metazoa</taxon>
        <taxon>Spiralia</taxon>
        <taxon>Gnathifera</taxon>
        <taxon>Rotifera</taxon>
        <taxon>Eurotatoria</taxon>
        <taxon>Bdelloidea</taxon>
        <taxon>Philodinida</taxon>
        <taxon>Philodinidae</taxon>
        <taxon>Rotaria</taxon>
    </lineage>
</organism>
<dbReference type="Pfam" id="PF00170">
    <property type="entry name" value="bZIP_1"/>
    <property type="match status" value="1"/>
</dbReference>
<feature type="compositionally biased region" description="Basic and acidic residues" evidence="18">
    <location>
        <begin position="982"/>
        <end position="1006"/>
    </location>
</feature>
<dbReference type="GO" id="GO:0003677">
    <property type="term" value="F:DNA binding"/>
    <property type="evidence" value="ECO:0007669"/>
    <property type="project" value="UniProtKB-KW"/>
</dbReference>
<evidence type="ECO:0000256" key="13">
    <source>
        <dbReference type="ARBA" id="ARBA00023180"/>
    </source>
</evidence>
<feature type="compositionally biased region" description="Basic residues" evidence="18">
    <location>
        <begin position="970"/>
        <end position="981"/>
    </location>
</feature>
<dbReference type="InterPro" id="IPR000387">
    <property type="entry name" value="Tyr_Pase_dom"/>
</dbReference>
<dbReference type="InterPro" id="IPR046347">
    <property type="entry name" value="bZIP_sf"/>
</dbReference>
<keyword evidence="11" id="KW-0804">Transcription</keyword>
<evidence type="ECO:0000256" key="18">
    <source>
        <dbReference type="SAM" id="MobiDB-lite"/>
    </source>
</evidence>
<comment type="caution">
    <text evidence="23">The sequence shown here is derived from an EMBL/GenBank/DDBJ whole genome shotgun (WGS) entry which is preliminary data.</text>
</comment>
<keyword evidence="15" id="KW-0968">Cytoplasmic vesicle</keyword>
<dbReference type="Gene3D" id="3.90.190.10">
    <property type="entry name" value="Protein tyrosine phosphatase superfamily"/>
    <property type="match status" value="1"/>
</dbReference>
<evidence type="ECO:0000256" key="5">
    <source>
        <dbReference type="ARBA" id="ARBA00022729"/>
    </source>
</evidence>
<evidence type="ECO:0000256" key="1">
    <source>
        <dbReference type="ARBA" id="ARBA00004123"/>
    </source>
</evidence>
<dbReference type="GO" id="GO:0045202">
    <property type="term" value="C:synapse"/>
    <property type="evidence" value="ECO:0007669"/>
    <property type="project" value="UniProtKB-SubCell"/>
</dbReference>
<keyword evidence="6 19" id="KW-1133">Transmembrane helix</keyword>
<dbReference type="GO" id="GO:0030141">
    <property type="term" value="C:secretory granule"/>
    <property type="evidence" value="ECO:0007669"/>
    <property type="project" value="InterPro"/>
</dbReference>
<dbReference type="Gene3D" id="1.20.5.170">
    <property type="match status" value="1"/>
</dbReference>
<dbReference type="FunFam" id="1.20.5.170:FF:000003">
    <property type="entry name" value="cAMP-responsive element modulator isoform X2"/>
    <property type="match status" value="1"/>
</dbReference>
<dbReference type="Pfam" id="PF00102">
    <property type="entry name" value="Y_phosphatase"/>
    <property type="match status" value="1"/>
</dbReference>
<dbReference type="PRINTS" id="PR00700">
    <property type="entry name" value="PRTYPHPHTASE"/>
</dbReference>
<evidence type="ECO:0000256" key="3">
    <source>
        <dbReference type="ARBA" id="ARBA00022553"/>
    </source>
</evidence>
<feature type="domain" description="Tyrosine specific protein phosphatases" evidence="21">
    <location>
        <begin position="754"/>
        <end position="829"/>
    </location>
</feature>
<keyword evidence="10 19" id="KW-0472">Membrane</keyword>
<sequence length="1064" mass="120900">MIYSSCSACTCSSTSLHWLIAIVSIVLLNSLPLIDCAPTEKRNANTRLLRQKQQTNFNNGDMTFKENAFSHKDEINFEGLLGCKYDPSVCKRNEICFDDEFFGQCWNGKGSLKKALVLSNGVDGIRNDQLMALELTRNFLSRYDLDWKSYMTQCFLLRILTDHHEMNPNSLELFYNDCLNQDEFTEIQQKNNIKRRQTKKHTIFYYEDPYSSLLKSGNLFHDNDNSFGVPSLMKYNTKSRIQGTPKKHVSIHSNNEDLVSKEKPIEFIAEERLMNESTKVSMHIKETHPGLTKTLKINSNKQLLKILSPETLRRNNVTYNNRSMNTDDADHYFLVDSIQGYIAINGDFKNQTEGIRLLELIAEINLWPVEIFTELNVDRNLLTFYVLDNVYKINASSVASSALNNQKTIENQLNIHIIDSGIANPNQGTKLSVARQNGSRLTIITSVTCLWILLIMGSFVLLCLMKRSDRILNQMTETIHQKDSSSGYCEYLCQLIMQPTTTTTTTTTSGEVQKTSNLGTQTAPVNSKAKLNSDVSPSRRSTATYTDESAATLLNVDIMTGHLILSYMEDHLCNRNRLESEWKSFCTDKIDDEQAKASCSVALSEMNENKNRYMDCIPYDHNRVQVANADNSDYINASKISDSDSKCKYIATQGPMPNTTNAFWQMVWEQGSCVIVALTRPIENGITMCHHYWPVEGSKQYDDFEVNLVSEHIYSDDYVVRNFYFANMQTMETRTITQFHFLTWDELCNPPSTKSVLDFRRKVNKCCLGASAPLIVHCNDGVGRTGTYLVLDIVLNGIQRGAREINIADTLEHIRGQRNKMIKTKTIKKANKTYSNNLVTTQSTINRLSSEGIKPEGFEYKSIQETYRVGDQLETNLTQLLPSLSVVTPVHLASREPLNSLSSITMSNTGSHLMSTLNPNHLSDNTGSYFVSGLSDLASNYKLNPSSNTDLPSPSSSSNSSNPPSSSQHHNLHSHPHHQTRRHGEGNDPTRKREMRLQKNREAARECRRKKKEYIKCLEERVAVLENQNKALIEELRQLKELYCQREETNNKNNSKTTTTSTAR</sequence>
<feature type="coiled-coil region" evidence="17">
    <location>
        <begin position="1008"/>
        <end position="1052"/>
    </location>
</feature>
<dbReference type="PROSITE" id="PS00383">
    <property type="entry name" value="TYR_PHOSPHATASE_1"/>
    <property type="match status" value="1"/>
</dbReference>
<dbReference type="InterPro" id="IPR003595">
    <property type="entry name" value="Tyr_Pase_cat"/>
</dbReference>
<evidence type="ECO:0000259" key="21">
    <source>
        <dbReference type="PROSITE" id="PS50056"/>
    </source>
</evidence>
<evidence type="ECO:0000256" key="10">
    <source>
        <dbReference type="ARBA" id="ARBA00023136"/>
    </source>
</evidence>
<keyword evidence="4 19" id="KW-0812">Transmembrane</keyword>
<dbReference type="SMART" id="SM00404">
    <property type="entry name" value="PTPc_motif"/>
    <property type="match status" value="1"/>
</dbReference>
<evidence type="ECO:0000256" key="4">
    <source>
        <dbReference type="ARBA" id="ARBA00022692"/>
    </source>
</evidence>
<dbReference type="InterPro" id="IPR004827">
    <property type="entry name" value="bZIP"/>
</dbReference>
<dbReference type="InterPro" id="IPR033522">
    <property type="entry name" value="IA-2/IA-2_beta"/>
</dbReference>
<evidence type="ECO:0000256" key="17">
    <source>
        <dbReference type="SAM" id="Coils"/>
    </source>
</evidence>
<dbReference type="InterPro" id="IPR029021">
    <property type="entry name" value="Prot-tyrosine_phosphatase-like"/>
</dbReference>
<dbReference type="Proteomes" id="UP000663866">
    <property type="component" value="Unassembled WGS sequence"/>
</dbReference>
<dbReference type="GO" id="GO:0030658">
    <property type="term" value="C:transport vesicle membrane"/>
    <property type="evidence" value="ECO:0007669"/>
    <property type="project" value="UniProtKB-SubCell"/>
</dbReference>
<dbReference type="InterPro" id="IPR016130">
    <property type="entry name" value="Tyr_Pase_AS"/>
</dbReference>
<feature type="domain" description="BZIP" evidence="22">
    <location>
        <begin position="990"/>
        <end position="1041"/>
    </location>
</feature>
<dbReference type="GO" id="GO:0003700">
    <property type="term" value="F:DNA-binding transcription factor activity"/>
    <property type="evidence" value="ECO:0007669"/>
    <property type="project" value="InterPro"/>
</dbReference>
<dbReference type="SMART" id="SM00194">
    <property type="entry name" value="PTPc"/>
    <property type="match status" value="1"/>
</dbReference>
<evidence type="ECO:0000256" key="9">
    <source>
        <dbReference type="ARBA" id="ARBA00023125"/>
    </source>
</evidence>
<feature type="compositionally biased region" description="Low complexity" evidence="18">
    <location>
        <begin position="943"/>
        <end position="969"/>
    </location>
</feature>
<evidence type="ECO:0000313" key="24">
    <source>
        <dbReference type="Proteomes" id="UP000663866"/>
    </source>
</evidence>
<dbReference type="InterPro" id="IPR021613">
    <property type="entry name" value="Receptor_IA-2_dom"/>
</dbReference>
<keyword evidence="9" id="KW-0238">DNA-binding</keyword>
<evidence type="ECO:0000256" key="8">
    <source>
        <dbReference type="ARBA" id="ARBA00023018"/>
    </source>
</evidence>
<accession>A0A819CQL1</accession>
<dbReference type="InterPro" id="IPR038112">
    <property type="entry name" value="Receptor_IA-2_ectodomain_sf"/>
</dbReference>
<dbReference type="SUPFAM" id="SSF52799">
    <property type="entry name" value="(Phosphotyrosine protein) phosphatases II"/>
    <property type="match status" value="1"/>
</dbReference>
<keyword evidence="5" id="KW-0732">Signal</keyword>
<dbReference type="PROSITE" id="PS50056">
    <property type="entry name" value="TYR_PHOSPHATASE_2"/>
    <property type="match status" value="1"/>
</dbReference>
<evidence type="ECO:0000256" key="2">
    <source>
        <dbReference type="ARBA" id="ARBA00004212"/>
    </source>
</evidence>
<gene>
    <name evidence="23" type="ORF">OVN521_LOCUS5229</name>
</gene>
<feature type="compositionally biased region" description="Polar residues" evidence="18">
    <location>
        <begin position="509"/>
        <end position="543"/>
    </location>
</feature>
<keyword evidence="24" id="KW-1185">Reference proteome</keyword>
<keyword evidence="17" id="KW-0175">Coiled coil</keyword>
<reference evidence="23" key="1">
    <citation type="submission" date="2021-02" db="EMBL/GenBank/DDBJ databases">
        <authorList>
            <person name="Nowell W R."/>
        </authorList>
    </citation>
    <scope>NUCLEOTIDE SEQUENCE</scope>
</reference>
<dbReference type="Pfam" id="PF11548">
    <property type="entry name" value="Receptor_IA-2"/>
    <property type="match status" value="1"/>
</dbReference>
<dbReference type="GO" id="GO:0005634">
    <property type="term" value="C:nucleus"/>
    <property type="evidence" value="ECO:0007669"/>
    <property type="project" value="UniProtKB-SubCell"/>
</dbReference>
<keyword evidence="13" id="KW-0325">Glycoprotein</keyword>
<feature type="region of interest" description="Disordered" evidence="18">
    <location>
        <begin position="503"/>
        <end position="543"/>
    </location>
</feature>
<evidence type="ECO:0000256" key="7">
    <source>
        <dbReference type="ARBA" id="ARBA00023015"/>
    </source>
</evidence>
<dbReference type="FunFam" id="3.90.190.10:FF:000017">
    <property type="entry name" value="receptor-type tyrosine-protein phosphatase-like N isoform X2"/>
    <property type="match status" value="1"/>
</dbReference>
<dbReference type="GO" id="GO:0004725">
    <property type="term" value="F:protein tyrosine phosphatase activity"/>
    <property type="evidence" value="ECO:0007669"/>
    <property type="project" value="InterPro"/>
</dbReference>
<keyword evidence="7" id="KW-0805">Transcription regulation</keyword>
<evidence type="ECO:0000259" key="20">
    <source>
        <dbReference type="PROSITE" id="PS50055"/>
    </source>
</evidence>
<keyword evidence="14" id="KW-0539">Nucleus</keyword>
<feature type="domain" description="Tyrosine-protein phosphatase" evidence="20">
    <location>
        <begin position="578"/>
        <end position="824"/>
    </location>
</feature>
<proteinExistence type="predicted"/>
<feature type="region of interest" description="Disordered" evidence="18">
    <location>
        <begin position="943"/>
        <end position="1007"/>
    </location>
</feature>
<dbReference type="SUPFAM" id="SSF57959">
    <property type="entry name" value="Leucine zipper domain"/>
    <property type="match status" value="1"/>
</dbReference>
<evidence type="ECO:0000256" key="12">
    <source>
        <dbReference type="ARBA" id="ARBA00023170"/>
    </source>
</evidence>
<name>A0A819CQL1_9BILA</name>
<dbReference type="PROSITE" id="PS00036">
    <property type="entry name" value="BZIP_BASIC"/>
    <property type="match status" value="1"/>
</dbReference>
<evidence type="ECO:0000256" key="15">
    <source>
        <dbReference type="ARBA" id="ARBA00023329"/>
    </source>
</evidence>
<dbReference type="GO" id="GO:0051046">
    <property type="term" value="P:regulation of secretion"/>
    <property type="evidence" value="ECO:0007669"/>
    <property type="project" value="TreeGrafter"/>
</dbReference>
<evidence type="ECO:0000256" key="14">
    <source>
        <dbReference type="ARBA" id="ARBA00023242"/>
    </source>
</evidence>
<dbReference type="SMART" id="SM00338">
    <property type="entry name" value="BRLZ"/>
    <property type="match status" value="1"/>
</dbReference>
<dbReference type="InterPro" id="IPR000242">
    <property type="entry name" value="PTP_cat"/>
</dbReference>
<keyword evidence="8" id="KW-0770">Synapse</keyword>
<protein>
    <submittedName>
        <fullName evidence="23">Uncharacterized protein</fullName>
    </submittedName>
</protein>
<evidence type="ECO:0000256" key="6">
    <source>
        <dbReference type="ARBA" id="ARBA00022989"/>
    </source>
</evidence>
<dbReference type="PROSITE" id="PS50217">
    <property type="entry name" value="BZIP"/>
    <property type="match status" value="1"/>
</dbReference>
<dbReference type="EMBL" id="CAJOBG010000515">
    <property type="protein sequence ID" value="CAF3824015.1"/>
    <property type="molecule type" value="Genomic_DNA"/>
</dbReference>
<dbReference type="CDD" id="cd14690">
    <property type="entry name" value="bZIP_CREB1"/>
    <property type="match status" value="1"/>
</dbReference>
<keyword evidence="3" id="KW-0597">Phosphoprotein</keyword>
<keyword evidence="12" id="KW-0675">Receptor</keyword>
<comment type="subcellular location">
    <subcellularLocation>
        <location evidence="2">Cytoplasmic vesicle</location>
        <location evidence="2">Secretory vesicle membrane</location>
        <topology evidence="2">Single-pass type I membrane protein</topology>
    </subcellularLocation>
    <subcellularLocation>
        <location evidence="1">Nucleus</location>
    </subcellularLocation>
    <subcellularLocation>
        <location evidence="16">Synapse</location>
    </subcellularLocation>
</comment>
<evidence type="ECO:0000313" key="23">
    <source>
        <dbReference type="EMBL" id="CAF3824015.1"/>
    </source>
</evidence>
<evidence type="ECO:0000259" key="22">
    <source>
        <dbReference type="PROSITE" id="PS50217"/>
    </source>
</evidence>